<name>A0A2T0TCT2_9PSEU</name>
<keyword evidence="1" id="KW-0812">Transmembrane</keyword>
<dbReference type="EMBL" id="PVTF01000003">
    <property type="protein sequence ID" value="PRY43461.1"/>
    <property type="molecule type" value="Genomic_DNA"/>
</dbReference>
<dbReference type="AlphaFoldDB" id="A0A2T0TCT2"/>
<comment type="caution">
    <text evidence="2">The sequence shown here is derived from an EMBL/GenBank/DDBJ whole genome shotgun (WGS) entry which is preliminary data.</text>
</comment>
<evidence type="ECO:0008006" key="4">
    <source>
        <dbReference type="Google" id="ProtNLM"/>
    </source>
</evidence>
<proteinExistence type="predicted"/>
<accession>A0A2T0TCT2</accession>
<sequence length="208" mass="21967">MGVMGRSVLGGLVIGIALAFTLFTVMLLTDVSAPGGNVAASLFASLIVAVPVGGVPGTFIGLVVGGIRKSNQRTLPPPMPAPRPLYVPTTPADQWSAVVARCEESVRRVAAVVDSVPASPAKEWMTRIAAQFEGELEDVRGIAKLARAMGAVDENHPASQRLFAAARDFSAFEAEVGRVALKMFDKPELDRARTDLEFLEQQLPSLGA</sequence>
<organism evidence="2 3">
    <name type="scientific">Umezawaea tangerina</name>
    <dbReference type="NCBI Taxonomy" id="84725"/>
    <lineage>
        <taxon>Bacteria</taxon>
        <taxon>Bacillati</taxon>
        <taxon>Actinomycetota</taxon>
        <taxon>Actinomycetes</taxon>
        <taxon>Pseudonocardiales</taxon>
        <taxon>Pseudonocardiaceae</taxon>
        <taxon>Umezawaea</taxon>
    </lineage>
</organism>
<keyword evidence="1" id="KW-0472">Membrane</keyword>
<dbReference type="RefSeq" id="WP_146174731.1">
    <property type="nucleotide sequence ID" value="NZ_PVTF01000003.1"/>
</dbReference>
<reference evidence="2 3" key="1">
    <citation type="submission" date="2018-03" db="EMBL/GenBank/DDBJ databases">
        <title>Genomic Encyclopedia of Archaeal and Bacterial Type Strains, Phase II (KMG-II): from individual species to whole genera.</title>
        <authorList>
            <person name="Goeker M."/>
        </authorList>
    </citation>
    <scope>NUCLEOTIDE SEQUENCE [LARGE SCALE GENOMIC DNA]</scope>
    <source>
        <strain evidence="2 3">DSM 44720</strain>
    </source>
</reference>
<dbReference type="OrthoDB" id="3696936at2"/>
<evidence type="ECO:0000313" key="3">
    <source>
        <dbReference type="Proteomes" id="UP000239494"/>
    </source>
</evidence>
<evidence type="ECO:0000256" key="1">
    <source>
        <dbReference type="SAM" id="Phobius"/>
    </source>
</evidence>
<evidence type="ECO:0000313" key="2">
    <source>
        <dbReference type="EMBL" id="PRY43461.1"/>
    </source>
</evidence>
<gene>
    <name evidence="2" type="ORF">CLV43_103204</name>
</gene>
<feature type="transmembrane region" description="Helical" evidence="1">
    <location>
        <begin position="40"/>
        <end position="64"/>
    </location>
</feature>
<protein>
    <recommendedName>
        <fullName evidence="4">5-bromo-4-chloroindolyl phosphate hydrolysis protein</fullName>
    </recommendedName>
</protein>
<keyword evidence="1" id="KW-1133">Transmembrane helix</keyword>
<dbReference type="Proteomes" id="UP000239494">
    <property type="component" value="Unassembled WGS sequence"/>
</dbReference>
<feature type="transmembrane region" description="Helical" evidence="1">
    <location>
        <begin position="7"/>
        <end position="28"/>
    </location>
</feature>
<keyword evidence="3" id="KW-1185">Reference proteome</keyword>